<dbReference type="InterPro" id="IPR002734">
    <property type="entry name" value="RibDG_C"/>
</dbReference>
<dbReference type="Proteomes" id="UP000483004">
    <property type="component" value="Unassembled WGS sequence"/>
</dbReference>
<reference evidence="2 3" key="1">
    <citation type="submission" date="2019-09" db="EMBL/GenBank/DDBJ databases">
        <title>Actinomadura physcomitrii sp. nov., a novel actinomycete isolated from moss [Physcomitrium sphaericum (Ludw) Fuernr].</title>
        <authorList>
            <person name="Liu C."/>
            <person name="Zhuang X."/>
        </authorList>
    </citation>
    <scope>NUCLEOTIDE SEQUENCE [LARGE SCALE GENOMIC DNA]</scope>
    <source>
        <strain evidence="2 3">CYP1-1B</strain>
    </source>
</reference>
<dbReference type="InterPro" id="IPR024072">
    <property type="entry name" value="DHFR-like_dom_sf"/>
</dbReference>
<dbReference type="GO" id="GO:0009231">
    <property type="term" value="P:riboflavin biosynthetic process"/>
    <property type="evidence" value="ECO:0007669"/>
    <property type="project" value="InterPro"/>
</dbReference>
<gene>
    <name evidence="2" type="ORF">F9B16_09560</name>
</gene>
<dbReference type="OrthoDB" id="3471694at2"/>
<dbReference type="Pfam" id="PF01872">
    <property type="entry name" value="RibD_C"/>
    <property type="match status" value="1"/>
</dbReference>
<feature type="domain" description="Bacterial bifunctional deaminase-reductase C-terminal" evidence="1">
    <location>
        <begin position="4"/>
        <end position="189"/>
    </location>
</feature>
<name>A0A6L3W0V2_9ACTN</name>
<dbReference type="RefSeq" id="WP_151539645.1">
    <property type="nucleotide sequence ID" value="NZ_WBMR01000018.1"/>
</dbReference>
<accession>A0A6L3W0V2</accession>
<evidence type="ECO:0000313" key="3">
    <source>
        <dbReference type="Proteomes" id="UP000483004"/>
    </source>
</evidence>
<comment type="caution">
    <text evidence="2">The sequence shown here is derived from an EMBL/GenBank/DDBJ whole genome shotgun (WGS) entry which is preliminary data.</text>
</comment>
<protein>
    <submittedName>
        <fullName evidence="2">Dihydrofolate reductase family protein</fullName>
    </submittedName>
</protein>
<proteinExistence type="predicted"/>
<dbReference type="GO" id="GO:0008703">
    <property type="term" value="F:5-amino-6-(5-phosphoribosylamino)uracil reductase activity"/>
    <property type="evidence" value="ECO:0007669"/>
    <property type="project" value="InterPro"/>
</dbReference>
<sequence length="207" mass="22563">MSRLVVSMQMSVDGCVGSDVAGARWQLWDWGPDWPWTPDVRARFNEVFASASGILLSRPMISEGYLDHWRGTAQQHRDDPDYAFAARIGQLAKVVVTRHALTTQWPGTTVITGDFTEAVQQAKQATGGDLVCFGGAGFVAALLDHGLVDELQLYINPGIAGHGPQIFGDTLATGRLTLLDATPTDCGIVITRWRPPDRHPEPLKGDR</sequence>
<evidence type="ECO:0000259" key="1">
    <source>
        <dbReference type="Pfam" id="PF01872"/>
    </source>
</evidence>
<dbReference type="AlphaFoldDB" id="A0A6L3W0V2"/>
<dbReference type="Gene3D" id="3.40.430.10">
    <property type="entry name" value="Dihydrofolate Reductase, subunit A"/>
    <property type="match status" value="1"/>
</dbReference>
<keyword evidence="3" id="KW-1185">Reference proteome</keyword>
<dbReference type="SUPFAM" id="SSF53597">
    <property type="entry name" value="Dihydrofolate reductase-like"/>
    <property type="match status" value="1"/>
</dbReference>
<organism evidence="2 3">
    <name type="scientific">Actinomadura montaniterrae</name>
    <dbReference type="NCBI Taxonomy" id="1803903"/>
    <lineage>
        <taxon>Bacteria</taxon>
        <taxon>Bacillati</taxon>
        <taxon>Actinomycetota</taxon>
        <taxon>Actinomycetes</taxon>
        <taxon>Streptosporangiales</taxon>
        <taxon>Thermomonosporaceae</taxon>
        <taxon>Actinomadura</taxon>
    </lineage>
</organism>
<evidence type="ECO:0000313" key="2">
    <source>
        <dbReference type="EMBL" id="KAB2384865.1"/>
    </source>
</evidence>
<dbReference type="EMBL" id="WBMR01000018">
    <property type="protein sequence ID" value="KAB2384865.1"/>
    <property type="molecule type" value="Genomic_DNA"/>
</dbReference>